<dbReference type="RefSeq" id="WP_261969166.1">
    <property type="nucleotide sequence ID" value="NZ_JAHHZF010000006.1"/>
</dbReference>
<dbReference type="Proteomes" id="UP000766595">
    <property type="component" value="Unassembled WGS sequence"/>
</dbReference>
<name>A0A947D6Q2_9HYPH</name>
<comment type="caution">
    <text evidence="1">The sequence shown here is derived from an EMBL/GenBank/DDBJ whole genome shotgun (WGS) entry which is preliminary data.</text>
</comment>
<dbReference type="EMBL" id="JAHHZF010000006">
    <property type="protein sequence ID" value="MBT9290576.1"/>
    <property type="molecule type" value="Genomic_DNA"/>
</dbReference>
<gene>
    <name evidence="1" type="ORF">KL771_13985</name>
</gene>
<organism evidence="1 2">
    <name type="scientific">Prosthecodimorpha staleyi</name>
    <dbReference type="NCBI Taxonomy" id="2840188"/>
    <lineage>
        <taxon>Bacteria</taxon>
        <taxon>Pseudomonadati</taxon>
        <taxon>Pseudomonadota</taxon>
        <taxon>Alphaproteobacteria</taxon>
        <taxon>Hyphomicrobiales</taxon>
        <taxon>Ancalomicrobiaceae</taxon>
        <taxon>Prosthecodimorpha</taxon>
    </lineage>
</organism>
<protein>
    <submittedName>
        <fullName evidence="1">Uncharacterized protein</fullName>
    </submittedName>
</protein>
<evidence type="ECO:0000313" key="1">
    <source>
        <dbReference type="EMBL" id="MBT9290576.1"/>
    </source>
</evidence>
<keyword evidence="2" id="KW-1185">Reference proteome</keyword>
<dbReference type="AlphaFoldDB" id="A0A947D6Q2"/>
<reference evidence="1 2" key="1">
    <citation type="submission" date="2021-06" db="EMBL/GenBank/DDBJ databases">
        <authorList>
            <person name="Grouzdev D.S."/>
            <person name="Koziaeva V."/>
        </authorList>
    </citation>
    <scope>NUCLEOTIDE SEQUENCE [LARGE SCALE GENOMIC DNA]</scope>
    <source>
        <strain evidence="1 2">22</strain>
    </source>
</reference>
<proteinExistence type="predicted"/>
<accession>A0A947D6Q2</accession>
<evidence type="ECO:0000313" key="2">
    <source>
        <dbReference type="Proteomes" id="UP000766595"/>
    </source>
</evidence>
<sequence length="115" mass="13597">MQDKIDALYAALSKGYHNLQRCSFEKNTDPFRYAGYNVQMLLSRAPLNIESGTLAIRFIDVDGFRFQQEWDTLSSIDALIERKADPGRYRYRFWDAEQSDIFELYCEDFDFEEVP</sequence>